<evidence type="ECO:0000313" key="1">
    <source>
        <dbReference type="EMBL" id="AGC47064.1"/>
    </source>
</evidence>
<sequence>MNPQIAVVAVGARTPVGSTAETSAAAVRAGISRYAEYPFIDPRGELVVVAADRLLDSRIEGRDRLVPMAESAFAQVLAKLGDEAAHEGRLRVLLALPETRPGFSEDDAAWVTDALMAFFRTNSTSVRVEIAGRGHAGVIRAVELAAWECSKGSDNLFLVAGVDSYHHAETFAWLERNRRFAQPGIRGGFTPGEGAGCLAIASTRLRVRLRLPQLAIVRGVCTAQENLLRDSDTGSFGAGMTQAIKGAIAGLELPREGLDLLYSDINGERYRSEEWGFAVLRTPSVWKSPRYRAPSDCWGDTGAALGALGGILAVQAFARGYARSPRAMVLAGSDGGLRGAMLLQDPRLSKE</sequence>
<dbReference type="Proteomes" id="UP000011131">
    <property type="component" value="Chromosome"/>
</dbReference>
<dbReference type="EMBL" id="CP004025">
    <property type="protein sequence ID" value="AGC47064.1"/>
    <property type="molecule type" value="Genomic_DNA"/>
</dbReference>
<evidence type="ECO:0008006" key="3">
    <source>
        <dbReference type="Google" id="ProtNLM"/>
    </source>
</evidence>
<name>L7UKU5_MYXSD</name>
<dbReference type="OrthoDB" id="3078238at2"/>
<evidence type="ECO:0000313" key="2">
    <source>
        <dbReference type="Proteomes" id="UP000011131"/>
    </source>
</evidence>
<dbReference type="Gene3D" id="3.40.47.10">
    <property type="match status" value="1"/>
</dbReference>
<dbReference type="InterPro" id="IPR016039">
    <property type="entry name" value="Thiolase-like"/>
</dbReference>
<protein>
    <recommendedName>
        <fullName evidence="3">Beta-ketoacyl synthase N-terminal domain-containing protein</fullName>
    </recommendedName>
</protein>
<dbReference type="SUPFAM" id="SSF53901">
    <property type="entry name" value="Thiolase-like"/>
    <property type="match status" value="2"/>
</dbReference>
<reference evidence="1 2" key="1">
    <citation type="journal article" date="2013" name="Genome Announc.">
        <title>Complete genome sequence of Myxococcus stipitatus strain DSM 14675, a fruiting myxobacterium.</title>
        <authorList>
            <person name="Huntley S."/>
            <person name="Kneip S."/>
            <person name="Treuner-Lange A."/>
            <person name="Sogaard-Andersen L."/>
        </authorList>
    </citation>
    <scope>NUCLEOTIDE SEQUENCE [LARGE SCALE GENOMIC DNA]</scope>
    <source>
        <strain evidence="2">DSM 14675 / JCM 12634 / Mx s8</strain>
    </source>
</reference>
<dbReference type="AlphaFoldDB" id="L7UKU5"/>
<keyword evidence="2" id="KW-1185">Reference proteome</keyword>
<organism evidence="1 2">
    <name type="scientific">Myxococcus stipitatus (strain DSM 14675 / JCM 12634 / Mx s8)</name>
    <dbReference type="NCBI Taxonomy" id="1278073"/>
    <lineage>
        <taxon>Bacteria</taxon>
        <taxon>Pseudomonadati</taxon>
        <taxon>Myxococcota</taxon>
        <taxon>Myxococcia</taxon>
        <taxon>Myxococcales</taxon>
        <taxon>Cystobacterineae</taxon>
        <taxon>Myxococcaceae</taxon>
        <taxon>Myxococcus</taxon>
    </lineage>
</organism>
<gene>
    <name evidence="1" type="ordered locus">MYSTI_05788</name>
</gene>
<dbReference type="RefSeq" id="WP_015351319.1">
    <property type="nucleotide sequence ID" value="NC_020126.1"/>
</dbReference>
<dbReference type="GO" id="GO:0016746">
    <property type="term" value="F:acyltransferase activity"/>
    <property type="evidence" value="ECO:0007669"/>
    <property type="project" value="InterPro"/>
</dbReference>
<dbReference type="eggNOG" id="COG0304">
    <property type="taxonomic scope" value="Bacteria"/>
</dbReference>
<accession>L7UKU5</accession>
<dbReference type="KEGG" id="msd:MYSTI_05788"/>
<dbReference type="STRING" id="1278073.MYSTI_05788"/>
<dbReference type="HOGENOM" id="CLU_063022_0_0_7"/>
<proteinExistence type="predicted"/>